<dbReference type="GO" id="GO:0005524">
    <property type="term" value="F:ATP binding"/>
    <property type="evidence" value="ECO:0007669"/>
    <property type="project" value="UniProtKB-KW"/>
</dbReference>
<feature type="compositionally biased region" description="Basic and acidic residues" evidence="2">
    <location>
        <begin position="698"/>
        <end position="707"/>
    </location>
</feature>
<evidence type="ECO:0000256" key="1">
    <source>
        <dbReference type="RuleBase" id="RU003651"/>
    </source>
</evidence>
<dbReference type="PANTHER" id="PTHR23077:SF198">
    <property type="entry name" value="ATP-DEPENDENT ZINC METALLOPROTEASE FTSH"/>
    <property type="match status" value="1"/>
</dbReference>
<name>A0AB39P372_9ACTN</name>
<dbReference type="SMART" id="SM00382">
    <property type="entry name" value="AAA"/>
    <property type="match status" value="1"/>
</dbReference>
<keyword evidence="1" id="KW-0067">ATP-binding</keyword>
<dbReference type="Gene3D" id="3.40.50.300">
    <property type="entry name" value="P-loop containing nucleotide triphosphate hydrolases"/>
    <property type="match status" value="1"/>
</dbReference>
<dbReference type="Pfam" id="PF00004">
    <property type="entry name" value="AAA"/>
    <property type="match status" value="1"/>
</dbReference>
<feature type="region of interest" description="Disordered" evidence="2">
    <location>
        <begin position="339"/>
        <end position="362"/>
    </location>
</feature>
<dbReference type="GO" id="GO:0008233">
    <property type="term" value="F:peptidase activity"/>
    <property type="evidence" value="ECO:0007669"/>
    <property type="project" value="UniProtKB-KW"/>
</dbReference>
<sequence>MRTLTFAPADPKGFESRHLMAGLNAPDLTLGQLLGEYPALALDPVRAEYLQLRVADLVIRTVHDPDPGRALYLVPGTAVSGLGAPDGESAQGDAPADAVSAEAAPAESAPDEEPPLPAAEHPERLSEKQAVLAAHDVDINTAATYLASGLSVLVRCEKLLVEHLAGEIAGRSGHPQRMVQATGKAAGAADAMGQVSPDRRGALMKALQTEVAQAQPGDVVVIPHLDLLAGGSDAALSVEARELTDVVYERSGAVLLAFTDPSLVIPEVLASRFDVRLAMDILPRLVPVAGGTTAPIGQALVTRDEAGLFEGFEAVELYKHVAGMNPVRLRHALHYAHGRHRVRQHAGQQPEQHAGQQPEQSRPQFGDLLHELRMFKVRTSSSFEIPNVPLDQIGGYHGVKEELKRAIEIIGGAVSDRYGLSPQLAHDLVPRGFIFHGPPGTGKTLFAKAVASMMGGTIQVVSGPEITDMYLGESERKIRELFAEARRNAPAVLVFDEFDSIAARRSGREDSGSRAGNAIVAQLLTELDGFRPDVPVLIIGTTNRIDLIDDALLRPSRFRPVKIDLPDEEARRAIAAVHARHFEVRTTGALLDAIARATEGMNGDEIRSLFRDARADQLVGPGLRVPDARRLGELIGQLRRARQLRELDKAQPIGRPPEGTRPALSLLVTRRRGTTPGTPSVGAVQVEEDVPGDSAPEDTPRSEETAS</sequence>
<keyword evidence="4" id="KW-0378">Hydrolase</keyword>
<feature type="compositionally biased region" description="Polar residues" evidence="2">
    <location>
        <begin position="346"/>
        <end position="362"/>
    </location>
</feature>
<feature type="region of interest" description="Disordered" evidence="2">
    <location>
        <begin position="83"/>
        <end position="126"/>
    </location>
</feature>
<evidence type="ECO:0000313" key="4">
    <source>
        <dbReference type="EMBL" id="XDQ25150.1"/>
    </source>
</evidence>
<feature type="domain" description="AAA+ ATPase" evidence="3">
    <location>
        <begin position="429"/>
        <end position="568"/>
    </location>
</feature>
<feature type="compositionally biased region" description="Low complexity" evidence="2">
    <location>
        <begin position="94"/>
        <end position="108"/>
    </location>
</feature>
<dbReference type="InterPro" id="IPR003959">
    <property type="entry name" value="ATPase_AAA_core"/>
</dbReference>
<organism evidence="4">
    <name type="scientific">Streptomyces sp. R21</name>
    <dbReference type="NCBI Taxonomy" id="3238627"/>
    <lineage>
        <taxon>Bacteria</taxon>
        <taxon>Bacillati</taxon>
        <taxon>Actinomycetota</taxon>
        <taxon>Actinomycetes</taxon>
        <taxon>Kitasatosporales</taxon>
        <taxon>Streptomycetaceae</taxon>
        <taxon>Streptomyces</taxon>
    </lineage>
</organism>
<dbReference type="PROSITE" id="PS00674">
    <property type="entry name" value="AAA"/>
    <property type="match status" value="1"/>
</dbReference>
<keyword evidence="4" id="KW-0645">Protease</keyword>
<dbReference type="PANTHER" id="PTHR23077">
    <property type="entry name" value="AAA-FAMILY ATPASE"/>
    <property type="match status" value="1"/>
</dbReference>
<feature type="region of interest" description="Disordered" evidence="2">
    <location>
        <begin position="646"/>
        <end position="707"/>
    </location>
</feature>
<dbReference type="InterPro" id="IPR027417">
    <property type="entry name" value="P-loop_NTPase"/>
</dbReference>
<dbReference type="SUPFAM" id="SSF52540">
    <property type="entry name" value="P-loop containing nucleoside triphosphate hydrolases"/>
    <property type="match status" value="1"/>
</dbReference>
<dbReference type="AlphaFoldDB" id="A0AB39P372"/>
<dbReference type="RefSeq" id="WP_369232436.1">
    <property type="nucleotide sequence ID" value="NZ_CP163435.1"/>
</dbReference>
<dbReference type="EMBL" id="CP163435">
    <property type="protein sequence ID" value="XDQ25150.1"/>
    <property type="molecule type" value="Genomic_DNA"/>
</dbReference>
<dbReference type="InterPro" id="IPR050168">
    <property type="entry name" value="AAA_ATPase_domain"/>
</dbReference>
<comment type="similarity">
    <text evidence="1">Belongs to the AAA ATPase family.</text>
</comment>
<dbReference type="GO" id="GO:0006508">
    <property type="term" value="P:proteolysis"/>
    <property type="evidence" value="ECO:0007669"/>
    <property type="project" value="UniProtKB-KW"/>
</dbReference>
<dbReference type="InterPro" id="IPR003960">
    <property type="entry name" value="ATPase_AAA_CS"/>
</dbReference>
<evidence type="ECO:0000256" key="2">
    <source>
        <dbReference type="SAM" id="MobiDB-lite"/>
    </source>
</evidence>
<accession>A0AB39P372</accession>
<dbReference type="GO" id="GO:0016887">
    <property type="term" value="F:ATP hydrolysis activity"/>
    <property type="evidence" value="ECO:0007669"/>
    <property type="project" value="InterPro"/>
</dbReference>
<proteinExistence type="inferred from homology"/>
<protein>
    <submittedName>
        <fullName evidence="4">26S protease regulatory subunit</fullName>
    </submittedName>
</protein>
<reference evidence="4" key="1">
    <citation type="submission" date="2024-07" db="EMBL/GenBank/DDBJ databases">
        <authorList>
            <person name="Yu S.T."/>
        </authorList>
    </citation>
    <scope>NUCLEOTIDE SEQUENCE</scope>
    <source>
        <strain evidence="4">R21</strain>
    </source>
</reference>
<dbReference type="Gene3D" id="1.10.8.60">
    <property type="match status" value="1"/>
</dbReference>
<dbReference type="InterPro" id="IPR003593">
    <property type="entry name" value="AAA+_ATPase"/>
</dbReference>
<gene>
    <name evidence="4" type="ORF">AB5J56_10855</name>
</gene>
<keyword evidence="1" id="KW-0547">Nucleotide-binding</keyword>
<evidence type="ECO:0000259" key="3">
    <source>
        <dbReference type="SMART" id="SM00382"/>
    </source>
</evidence>